<gene>
    <name evidence="1" type="ORF">F443_09531</name>
</gene>
<accession>V9F3E8</accession>
<dbReference type="HOGENOM" id="CLU_2257159_0_0_1"/>
<organism evidence="1 2">
    <name type="scientific">Phytophthora nicotianae P1569</name>
    <dbReference type="NCBI Taxonomy" id="1317065"/>
    <lineage>
        <taxon>Eukaryota</taxon>
        <taxon>Sar</taxon>
        <taxon>Stramenopiles</taxon>
        <taxon>Oomycota</taxon>
        <taxon>Peronosporomycetes</taxon>
        <taxon>Peronosporales</taxon>
        <taxon>Peronosporaceae</taxon>
        <taxon>Phytophthora</taxon>
    </lineage>
</organism>
<evidence type="ECO:0000313" key="2">
    <source>
        <dbReference type="Proteomes" id="UP000018721"/>
    </source>
</evidence>
<dbReference type="eggNOG" id="ENOG502RC93">
    <property type="taxonomic scope" value="Eukaryota"/>
</dbReference>
<reference evidence="1 2" key="1">
    <citation type="submission" date="2013-11" db="EMBL/GenBank/DDBJ databases">
        <title>The Genome Sequence of Phytophthora parasitica P1569.</title>
        <authorList>
            <consortium name="The Broad Institute Genomics Platform"/>
            <person name="Russ C."/>
            <person name="Tyler B."/>
            <person name="Panabieres F."/>
            <person name="Shan W."/>
            <person name="Tripathy S."/>
            <person name="Grunwald N."/>
            <person name="Machado M."/>
            <person name="Johnson C.S."/>
            <person name="Arredondo F."/>
            <person name="Hong C."/>
            <person name="Coffey M."/>
            <person name="Young S.K."/>
            <person name="Zeng Q."/>
            <person name="Gargeya S."/>
            <person name="Fitzgerald M."/>
            <person name="Abouelleil A."/>
            <person name="Alvarado L."/>
            <person name="Chapman S.B."/>
            <person name="Gainer-Dewar J."/>
            <person name="Goldberg J."/>
            <person name="Griggs A."/>
            <person name="Gujja S."/>
            <person name="Hansen M."/>
            <person name="Howarth C."/>
            <person name="Imamovic A."/>
            <person name="Ireland A."/>
            <person name="Larimer J."/>
            <person name="McCowan C."/>
            <person name="Murphy C."/>
            <person name="Pearson M."/>
            <person name="Poon T.W."/>
            <person name="Priest M."/>
            <person name="Roberts A."/>
            <person name="Saif S."/>
            <person name="Shea T."/>
            <person name="Sykes S."/>
            <person name="Wortman J."/>
            <person name="Nusbaum C."/>
            <person name="Birren B."/>
        </authorList>
    </citation>
    <scope>NUCLEOTIDE SEQUENCE [LARGE SCALE GENOMIC DNA]</scope>
    <source>
        <strain evidence="1 2">P1569</strain>
    </source>
</reference>
<comment type="caution">
    <text evidence="1">The sequence shown here is derived from an EMBL/GenBank/DDBJ whole genome shotgun (WGS) entry which is preliminary data.</text>
</comment>
<protein>
    <submittedName>
        <fullName evidence="1">Uncharacterized protein</fullName>
    </submittedName>
</protein>
<dbReference type="AlphaFoldDB" id="V9F3E8"/>
<dbReference type="OrthoDB" id="125947at2759"/>
<keyword evidence="2" id="KW-1185">Reference proteome</keyword>
<dbReference type="Proteomes" id="UP000018721">
    <property type="component" value="Unassembled WGS sequence"/>
</dbReference>
<proteinExistence type="predicted"/>
<dbReference type="EMBL" id="ANIZ01001634">
    <property type="protein sequence ID" value="ETI46050.1"/>
    <property type="molecule type" value="Genomic_DNA"/>
</dbReference>
<feature type="non-terminal residue" evidence="1">
    <location>
        <position position="104"/>
    </location>
</feature>
<evidence type="ECO:0000313" key="1">
    <source>
        <dbReference type="EMBL" id="ETI46050.1"/>
    </source>
</evidence>
<name>V9F3E8_PHYNI</name>
<sequence length="104" mass="11637">MLLSGYSLEGGVLYYRPSALKAFGMLKMEEEGSEYLIMHKLHWPRDNLIGIGVITGARVEPCNERPCTGIVNFLDRRLGDTSSRAELCLDSSKKCMIRILAISE</sequence>